<dbReference type="OrthoDB" id="4485313at2"/>
<dbReference type="AlphaFoldDB" id="A0A1H9TTL0"/>
<organism evidence="1 2">
    <name type="scientific">Lentzea albida</name>
    <dbReference type="NCBI Taxonomy" id="65499"/>
    <lineage>
        <taxon>Bacteria</taxon>
        <taxon>Bacillati</taxon>
        <taxon>Actinomycetota</taxon>
        <taxon>Actinomycetes</taxon>
        <taxon>Pseudonocardiales</taxon>
        <taxon>Pseudonocardiaceae</taxon>
        <taxon>Lentzea</taxon>
    </lineage>
</organism>
<evidence type="ECO:0000313" key="2">
    <source>
        <dbReference type="Proteomes" id="UP000199503"/>
    </source>
</evidence>
<keyword evidence="2" id="KW-1185">Reference proteome</keyword>
<sequence length="519" mass="54512">MGEFEELVRTAAPSVEALIPAEPAAELGRHTARRSPDRFPGGSVAQQALHLFPGLTAERLLGALELGVARLDLTAPAHVVAGLRPLPDGNSFMLLSANGQSAMTTPMSMVNAVHPGAADLVVERVRALLPDLGDVTGDEAALAAKRGAAHLAVAVVVSRAVLNALGTPTAADPVAAIGIAIGATAEVLPDVPMPAAYEQALLEKRRAEYRGSSWSTTVPVFDHEFVFAEEAALPGTDFTATGLVAAIDTGFAVRTGIAEGTVPVSVRVVLDEPGEPDLADWDEVAETSFTARKGDARFGHGGMPPWPGDFRVRVHAHGRDGDDDESHHLLIWPAPHAEPLVHKKTDRVGHRLRGEPEPARAAAPEAALRWLPALLGAAATVTVVTGVADVDGFGPDAITVEVDGGVVVLESDGFAGTERGVLERLSRNGKAASHFWNGNGDRCLSFARAGRVLVSREPWEHTDFGDDPEVAAALAGLDFGAWRHKEAKGITAVARFTGVALPQDELTAVIRARVSRWEG</sequence>
<proteinExistence type="predicted"/>
<reference evidence="2" key="1">
    <citation type="submission" date="2016-10" db="EMBL/GenBank/DDBJ databases">
        <authorList>
            <person name="Varghese N."/>
            <person name="Submissions S."/>
        </authorList>
    </citation>
    <scope>NUCLEOTIDE SEQUENCE [LARGE SCALE GENOMIC DNA]</scope>
    <source>
        <strain evidence="2">DSM 44437</strain>
    </source>
</reference>
<evidence type="ECO:0000313" key="1">
    <source>
        <dbReference type="EMBL" id="SES00043.1"/>
    </source>
</evidence>
<accession>A0A1H9TTL0</accession>
<protein>
    <submittedName>
        <fullName evidence="1">Uncharacterized protein</fullName>
    </submittedName>
</protein>
<gene>
    <name evidence="1" type="ORF">SAMN04488000_114161</name>
</gene>
<name>A0A1H9TTL0_9PSEU</name>
<dbReference type="EMBL" id="FOFV01000014">
    <property type="protein sequence ID" value="SES00043.1"/>
    <property type="molecule type" value="Genomic_DNA"/>
</dbReference>
<dbReference type="STRING" id="65499.SAMN04488000_114161"/>
<dbReference type="Pfam" id="PF20062">
    <property type="entry name" value="DUF6461"/>
    <property type="match status" value="1"/>
</dbReference>
<dbReference type="InterPro" id="IPR045592">
    <property type="entry name" value="DUF6461"/>
</dbReference>
<dbReference type="Proteomes" id="UP000199503">
    <property type="component" value="Unassembled WGS sequence"/>
</dbReference>
<dbReference type="RefSeq" id="WP_089921906.1">
    <property type="nucleotide sequence ID" value="NZ_FOFV01000014.1"/>
</dbReference>